<dbReference type="Proteomes" id="UP000217448">
    <property type="component" value="Unassembled WGS sequence"/>
</dbReference>
<organism evidence="5">
    <name type="scientific">Alloyangia mangrovi</name>
    <dbReference type="NCBI Taxonomy" id="1779329"/>
    <lineage>
        <taxon>Bacteria</taxon>
        <taxon>Pseudomonadati</taxon>
        <taxon>Pseudomonadota</taxon>
        <taxon>Alphaproteobacteria</taxon>
        <taxon>Rhodobacterales</taxon>
        <taxon>Roseobacteraceae</taxon>
        <taxon>Alloyangia</taxon>
    </lineage>
</organism>
<dbReference type="EMBL" id="NTHN02000057">
    <property type="protein sequence ID" value="MCT4372840.1"/>
    <property type="molecule type" value="Genomic_DNA"/>
</dbReference>
<dbReference type="GO" id="GO:0008146">
    <property type="term" value="F:sulfotransferase activity"/>
    <property type="evidence" value="ECO:0007669"/>
    <property type="project" value="InterPro"/>
</dbReference>
<reference evidence="5" key="1">
    <citation type="submission" date="2017-09" db="EMBL/GenBank/DDBJ databases">
        <title>Yangia sp. SAOS 153D whole genome sequencing.</title>
        <authorList>
            <person name="Verma A."/>
            <person name="Krishnamurthi S."/>
        </authorList>
    </citation>
    <scope>NUCLEOTIDE SEQUENCE [LARGE SCALE GENOMIC DNA]</scope>
    <source>
        <strain evidence="5">SAOS 153D</strain>
    </source>
</reference>
<keyword evidence="6" id="KW-1185">Reference proteome</keyword>
<dbReference type="RefSeq" id="WP_095882075.1">
    <property type="nucleotide sequence ID" value="NZ_NTHN02000057.1"/>
</dbReference>
<keyword evidence="2" id="KW-0325">Glycoprotein</keyword>
<dbReference type="EMBL" id="NTHN01000139">
    <property type="protein sequence ID" value="PBD19385.1"/>
    <property type="molecule type" value="Genomic_DNA"/>
</dbReference>
<name>A0A2A3JW12_9RHOB</name>
<accession>A0A2A3JW12</accession>
<dbReference type="Gene3D" id="3.40.50.300">
    <property type="entry name" value="P-loop containing nucleotide triphosphate hydrolases"/>
    <property type="match status" value="1"/>
</dbReference>
<evidence type="ECO:0000256" key="1">
    <source>
        <dbReference type="ARBA" id="ARBA00022679"/>
    </source>
</evidence>
<evidence type="ECO:0000313" key="6">
    <source>
        <dbReference type="Proteomes" id="UP000217448"/>
    </source>
</evidence>
<evidence type="ECO:0000259" key="3">
    <source>
        <dbReference type="Pfam" id="PF00685"/>
    </source>
</evidence>
<comment type="caution">
    <text evidence="5">The sequence shown here is derived from an EMBL/GenBank/DDBJ whole genome shotgun (WGS) entry which is preliminary data.</text>
</comment>
<sequence length="262" mass="30097">MMAPNLFILGAQKAGTTYLAKVLADHPKVFFSDPKETMFFSRKRELTKADYEDYCREFFGAASDQPWRAEGSTTYLQWQGARDKLHSFVEGTPRFIVCLRQPVAKAVSFFIHNWRRDRYAPDARLSDTLDFGVELSPLHTSLYANAISRWLEIYPRENFLFLKFDDLERDPATFVGKATDFLGISKAPNITSDQVNAGFPLVWEGDVLTIRSSSMINRPRFEPSELELLQARFEPDLRKTEELTGLDLSNWYTLPQFAPETA</sequence>
<reference evidence="6" key="2">
    <citation type="submission" date="2023-07" db="EMBL/GenBank/DDBJ databases">
        <title>Yangia mangrovi SAOS 153D genome.</title>
        <authorList>
            <person name="Verma A."/>
            <person name="Pal Y."/>
            <person name="Sundharam S."/>
            <person name="Bisht B."/>
            <person name="Srinivasan K."/>
        </authorList>
    </citation>
    <scope>NUCLEOTIDE SEQUENCE [LARGE SCALE GENOMIC DNA]</scope>
    <source>
        <strain evidence="6">SAOS 153D</strain>
    </source>
</reference>
<dbReference type="OrthoDB" id="981508at2"/>
<dbReference type="SUPFAM" id="SSF52540">
    <property type="entry name" value="P-loop containing nucleoside triphosphate hydrolases"/>
    <property type="match status" value="1"/>
</dbReference>
<keyword evidence="1" id="KW-0808">Transferase</keyword>
<reference evidence="4" key="3">
    <citation type="submission" date="2024-05" db="EMBL/GenBank/DDBJ databases">
        <title>Yangia mangrovi SAOS 153D genome.</title>
        <authorList>
            <person name="Verma A."/>
            <person name="Pal Y."/>
            <person name="Sundharam S."/>
            <person name="Bisht B."/>
            <person name="Srinivasan K."/>
        </authorList>
    </citation>
    <scope>NUCLEOTIDE SEQUENCE</scope>
    <source>
        <strain evidence="4">SAOS 153D</strain>
    </source>
</reference>
<evidence type="ECO:0000313" key="4">
    <source>
        <dbReference type="EMBL" id="MCT4372840.1"/>
    </source>
</evidence>
<dbReference type="PANTHER" id="PTHR10605:SF56">
    <property type="entry name" value="BIFUNCTIONAL HEPARAN SULFATE N-DEACETYLASE_N-SULFOTRANSFERASE"/>
    <property type="match status" value="1"/>
</dbReference>
<gene>
    <name evidence="4" type="ORF">CLG85_022040</name>
    <name evidence="5" type="ORF">CLG85_09685</name>
</gene>
<evidence type="ECO:0000256" key="2">
    <source>
        <dbReference type="ARBA" id="ARBA00023180"/>
    </source>
</evidence>
<dbReference type="PANTHER" id="PTHR10605">
    <property type="entry name" value="HEPARAN SULFATE SULFOTRANSFERASE"/>
    <property type="match status" value="1"/>
</dbReference>
<dbReference type="Pfam" id="PF00685">
    <property type="entry name" value="Sulfotransfer_1"/>
    <property type="match status" value="1"/>
</dbReference>
<proteinExistence type="predicted"/>
<dbReference type="AlphaFoldDB" id="A0A2A3JW12"/>
<dbReference type="InterPro" id="IPR027417">
    <property type="entry name" value="P-loop_NTPase"/>
</dbReference>
<dbReference type="InterPro" id="IPR037359">
    <property type="entry name" value="NST/OST"/>
</dbReference>
<protein>
    <submittedName>
        <fullName evidence="5">Sulfotransferase</fullName>
    </submittedName>
</protein>
<evidence type="ECO:0000313" key="5">
    <source>
        <dbReference type="EMBL" id="PBD19385.1"/>
    </source>
</evidence>
<dbReference type="InterPro" id="IPR000863">
    <property type="entry name" value="Sulfotransferase_dom"/>
</dbReference>
<feature type="domain" description="Sulfotransferase" evidence="3">
    <location>
        <begin position="5"/>
        <end position="187"/>
    </location>
</feature>